<protein>
    <submittedName>
        <fullName evidence="1">Uncharacterized protein</fullName>
    </submittedName>
</protein>
<sequence>MTNLQVVKPDKEHAAGDK</sequence>
<accession>A0A8X6QR56</accession>
<dbReference type="Proteomes" id="UP000887013">
    <property type="component" value="Unassembled WGS sequence"/>
</dbReference>
<comment type="caution">
    <text evidence="1">The sequence shown here is derived from an EMBL/GenBank/DDBJ whole genome shotgun (WGS) entry which is preliminary data.</text>
</comment>
<feature type="non-terminal residue" evidence="1">
    <location>
        <position position="18"/>
    </location>
</feature>
<keyword evidence="2" id="KW-1185">Reference proteome</keyword>
<proteinExistence type="predicted"/>
<gene>
    <name evidence="1" type="ORF">NPIL_297501</name>
</gene>
<organism evidence="1 2">
    <name type="scientific">Nephila pilipes</name>
    <name type="common">Giant wood spider</name>
    <name type="synonym">Nephila maculata</name>
    <dbReference type="NCBI Taxonomy" id="299642"/>
    <lineage>
        <taxon>Eukaryota</taxon>
        <taxon>Metazoa</taxon>
        <taxon>Ecdysozoa</taxon>
        <taxon>Arthropoda</taxon>
        <taxon>Chelicerata</taxon>
        <taxon>Arachnida</taxon>
        <taxon>Araneae</taxon>
        <taxon>Araneomorphae</taxon>
        <taxon>Entelegynae</taxon>
        <taxon>Araneoidea</taxon>
        <taxon>Nephilidae</taxon>
        <taxon>Nephila</taxon>
    </lineage>
</organism>
<name>A0A8X6QR56_NEPPI</name>
<dbReference type="EMBL" id="BMAW01131189">
    <property type="protein sequence ID" value="GFU38413.1"/>
    <property type="molecule type" value="Genomic_DNA"/>
</dbReference>
<evidence type="ECO:0000313" key="2">
    <source>
        <dbReference type="Proteomes" id="UP000887013"/>
    </source>
</evidence>
<evidence type="ECO:0000313" key="1">
    <source>
        <dbReference type="EMBL" id="GFU38413.1"/>
    </source>
</evidence>
<dbReference type="AlphaFoldDB" id="A0A8X6QR56"/>
<reference evidence="1" key="1">
    <citation type="submission" date="2020-08" db="EMBL/GenBank/DDBJ databases">
        <title>Multicomponent nature underlies the extraordinary mechanical properties of spider dragline silk.</title>
        <authorList>
            <person name="Kono N."/>
            <person name="Nakamura H."/>
            <person name="Mori M."/>
            <person name="Yoshida Y."/>
            <person name="Ohtoshi R."/>
            <person name="Malay A.D."/>
            <person name="Moran D.A.P."/>
            <person name="Tomita M."/>
            <person name="Numata K."/>
            <person name="Arakawa K."/>
        </authorList>
    </citation>
    <scope>NUCLEOTIDE SEQUENCE</scope>
</reference>